<dbReference type="SUPFAM" id="SSF102114">
    <property type="entry name" value="Radical SAM enzymes"/>
    <property type="match status" value="1"/>
</dbReference>
<protein>
    <recommendedName>
        <fullName evidence="7">Radical SAM core domain-containing protein</fullName>
    </recommendedName>
</protein>
<dbReference type="PROSITE" id="PS51918">
    <property type="entry name" value="RADICAL_SAM"/>
    <property type="match status" value="1"/>
</dbReference>
<dbReference type="PANTHER" id="PTHR43273">
    <property type="entry name" value="ANAEROBIC SULFATASE-MATURATING ENZYME HOMOLOG ASLB-RELATED"/>
    <property type="match status" value="1"/>
</dbReference>
<name>A0ABU0L1R6_9BACL</name>
<proteinExistence type="predicted"/>
<dbReference type="SFLD" id="SFLDG01384">
    <property type="entry name" value="thioether_bond_formation_requi"/>
    <property type="match status" value="1"/>
</dbReference>
<dbReference type="EMBL" id="JAUSWA010000025">
    <property type="protein sequence ID" value="MDQ0495633.1"/>
    <property type="molecule type" value="Genomic_DNA"/>
</dbReference>
<dbReference type="InterPro" id="IPR007197">
    <property type="entry name" value="rSAM"/>
</dbReference>
<dbReference type="CDD" id="cd01335">
    <property type="entry name" value="Radical_SAM"/>
    <property type="match status" value="1"/>
</dbReference>
<dbReference type="InterPro" id="IPR000385">
    <property type="entry name" value="MoaA_NifB_PqqE_Fe-S-bd_CS"/>
</dbReference>
<evidence type="ECO:0000256" key="6">
    <source>
        <dbReference type="ARBA" id="ARBA00023014"/>
    </source>
</evidence>
<reference evidence="8 9" key="1">
    <citation type="submission" date="2023-07" db="EMBL/GenBank/DDBJ databases">
        <title>Genomic Encyclopedia of Type Strains, Phase IV (KMG-IV): sequencing the most valuable type-strain genomes for metagenomic binning, comparative biology and taxonomic classification.</title>
        <authorList>
            <person name="Goeker M."/>
        </authorList>
    </citation>
    <scope>NUCLEOTIDE SEQUENCE [LARGE SCALE GENOMIC DNA]</scope>
    <source>
        <strain evidence="8 9">DSM 14914</strain>
    </source>
</reference>
<dbReference type="SFLD" id="SFLDS00029">
    <property type="entry name" value="Radical_SAM"/>
    <property type="match status" value="1"/>
</dbReference>
<evidence type="ECO:0000256" key="1">
    <source>
        <dbReference type="ARBA" id="ARBA00001966"/>
    </source>
</evidence>
<evidence type="ECO:0000256" key="4">
    <source>
        <dbReference type="ARBA" id="ARBA00022723"/>
    </source>
</evidence>
<keyword evidence="3" id="KW-0949">S-adenosyl-L-methionine</keyword>
<keyword evidence="4" id="KW-0479">Metal-binding</keyword>
<dbReference type="SFLD" id="SFLDG01386">
    <property type="entry name" value="main_SPASM_domain-containing"/>
    <property type="match status" value="1"/>
</dbReference>
<dbReference type="Proteomes" id="UP001242811">
    <property type="component" value="Unassembled WGS sequence"/>
</dbReference>
<evidence type="ECO:0000256" key="3">
    <source>
        <dbReference type="ARBA" id="ARBA00022691"/>
    </source>
</evidence>
<dbReference type="PROSITE" id="PS01305">
    <property type="entry name" value="MOAA_NIFB_PQQE"/>
    <property type="match status" value="1"/>
</dbReference>
<comment type="cofactor">
    <cofactor evidence="1">
        <name>[4Fe-4S] cluster</name>
        <dbReference type="ChEBI" id="CHEBI:49883"/>
    </cofactor>
</comment>
<comment type="caution">
    <text evidence="8">The sequence shown here is derived from an EMBL/GenBank/DDBJ whole genome shotgun (WGS) entry which is preliminary data.</text>
</comment>
<keyword evidence="6" id="KW-0411">Iron-sulfur</keyword>
<keyword evidence="2" id="KW-0004">4Fe-4S</keyword>
<dbReference type="NCBIfam" id="TIGR04068">
    <property type="entry name" value="rSAM_ocin_clost"/>
    <property type="match status" value="1"/>
</dbReference>
<gene>
    <name evidence="8" type="ORF">QOZ95_003815</name>
</gene>
<accession>A0ABU0L1R6</accession>
<dbReference type="PANTHER" id="PTHR43273:SF8">
    <property type="entry name" value="RADICAL SAM DOMAIN PROTEIN"/>
    <property type="match status" value="1"/>
</dbReference>
<evidence type="ECO:0000256" key="2">
    <source>
        <dbReference type="ARBA" id="ARBA00022485"/>
    </source>
</evidence>
<dbReference type="Gene3D" id="3.20.20.70">
    <property type="entry name" value="Aldolase class I"/>
    <property type="match status" value="1"/>
</dbReference>
<dbReference type="InterPro" id="IPR023867">
    <property type="entry name" value="Sulphatase_maturase_rSAM"/>
</dbReference>
<evidence type="ECO:0000256" key="5">
    <source>
        <dbReference type="ARBA" id="ARBA00023004"/>
    </source>
</evidence>
<dbReference type="InterPro" id="IPR024001">
    <property type="entry name" value="Cys-rich_pep_rSAM_mat_CcpM"/>
</dbReference>
<dbReference type="SFLD" id="SFLDG01067">
    <property type="entry name" value="SPASM/twitch_domain_containing"/>
    <property type="match status" value="1"/>
</dbReference>
<sequence>MANNQPLIHLFSTYRFKYMYDANKNQILKVDDVIFEYLQDCMSSKDFYSHADSIKDEMFVNFYTRSKNQGFFNPHKVKEVKHPASDMIPHLLSKGLNGVALQVTQMCNLRCEYCPYSGHLYVNRQHSGKRMPWETAKKAIDFYIAHSPNSYHIGLAFYGGEPLLEFELIKKCVNYIENKVNDKKIRFDLTTNATLLTDEMIEFFVKHDFQLLISLDGPEEIHNRFRKFVNGKGSFQKVIHNVRKYKDKHPDYFSNKVMFNSVINPDKAVTCISDFYDLDSTFADAIINASPVSDSSLKDEAKIYSTSDYNRSIQFENFKVILNRLGLYDGTNLQRPSIFTGNYQKIRELSKTLLTPLKKLPDSFHPGGPCIPGLKKFFISVDGKFLPCERVNENSAAMSIGNLDEGINFEQIGQLINVGKLTENNCKNCWAFLHCSQCCAQCEQDGELSAECRLKRCRMIKENVESDLQAYCFYKEFGYDFGIEKTYYFSRS</sequence>
<feature type="domain" description="Radical SAM core" evidence="7">
    <location>
        <begin position="93"/>
        <end position="328"/>
    </location>
</feature>
<dbReference type="InterPro" id="IPR013785">
    <property type="entry name" value="Aldolase_TIM"/>
</dbReference>
<dbReference type="RefSeq" id="WP_167518708.1">
    <property type="nucleotide sequence ID" value="NZ_CP045298.1"/>
</dbReference>
<evidence type="ECO:0000259" key="7">
    <source>
        <dbReference type="PROSITE" id="PS51918"/>
    </source>
</evidence>
<keyword evidence="5" id="KW-0408">Iron</keyword>
<dbReference type="Pfam" id="PF04055">
    <property type="entry name" value="Radical_SAM"/>
    <property type="match status" value="1"/>
</dbReference>
<keyword evidence="9" id="KW-1185">Reference proteome</keyword>
<dbReference type="InterPro" id="IPR058240">
    <property type="entry name" value="rSAM_sf"/>
</dbReference>
<evidence type="ECO:0000313" key="8">
    <source>
        <dbReference type="EMBL" id="MDQ0495633.1"/>
    </source>
</evidence>
<evidence type="ECO:0000313" key="9">
    <source>
        <dbReference type="Proteomes" id="UP001242811"/>
    </source>
</evidence>
<organism evidence="8 9">
    <name type="scientific">Paenibacillus brasilensis</name>
    <dbReference type="NCBI Taxonomy" id="128574"/>
    <lineage>
        <taxon>Bacteria</taxon>
        <taxon>Bacillati</taxon>
        <taxon>Bacillota</taxon>
        <taxon>Bacilli</taxon>
        <taxon>Bacillales</taxon>
        <taxon>Paenibacillaceae</taxon>
        <taxon>Paenibacillus</taxon>
    </lineage>
</organism>